<gene>
    <name evidence="1" type="ORF">SAMN05444377_11177</name>
</gene>
<sequence>MIERVKETSCGLIKDWKQRYSVEILKWENPRCGLIKDWKQRYFEKKY</sequence>
<accession>A0A1M5CD99</accession>
<organism evidence="1 2">
    <name type="scientific">Flavobacterium fontis</name>
    <dbReference type="NCBI Taxonomy" id="1124188"/>
    <lineage>
        <taxon>Bacteria</taxon>
        <taxon>Pseudomonadati</taxon>
        <taxon>Bacteroidota</taxon>
        <taxon>Flavobacteriia</taxon>
        <taxon>Flavobacteriales</taxon>
        <taxon>Flavobacteriaceae</taxon>
        <taxon>Flavobacterium</taxon>
    </lineage>
</organism>
<evidence type="ECO:0000313" key="1">
    <source>
        <dbReference type="EMBL" id="SHF52670.1"/>
    </source>
</evidence>
<dbReference type="EMBL" id="FQVQ01000011">
    <property type="protein sequence ID" value="SHF52670.1"/>
    <property type="molecule type" value="Genomic_DNA"/>
</dbReference>
<dbReference type="AlphaFoldDB" id="A0A1M5CD99"/>
<evidence type="ECO:0000313" key="2">
    <source>
        <dbReference type="Proteomes" id="UP000184147"/>
    </source>
</evidence>
<proteinExistence type="predicted"/>
<dbReference type="Proteomes" id="UP000184147">
    <property type="component" value="Unassembled WGS sequence"/>
</dbReference>
<keyword evidence="2" id="KW-1185">Reference proteome</keyword>
<protein>
    <submittedName>
        <fullName evidence="1">Uncharacterized protein</fullName>
    </submittedName>
</protein>
<name>A0A1M5CD99_9FLAO</name>
<reference evidence="1 2" key="1">
    <citation type="submission" date="2016-11" db="EMBL/GenBank/DDBJ databases">
        <authorList>
            <person name="Jaros S."/>
            <person name="Januszkiewicz K."/>
            <person name="Wedrychowicz H."/>
        </authorList>
    </citation>
    <scope>NUCLEOTIDE SEQUENCE [LARGE SCALE GENOMIC DNA]</scope>
    <source>
        <strain evidence="1 2">DSM 25660</strain>
    </source>
</reference>